<dbReference type="Gene3D" id="3.40.50.740">
    <property type="match status" value="1"/>
</dbReference>
<comment type="cofactor">
    <cofactor evidence="1">
        <name>Mo-bis(molybdopterin guanine dinucleotide)</name>
        <dbReference type="ChEBI" id="CHEBI:60539"/>
    </cofactor>
</comment>
<evidence type="ECO:0000256" key="19">
    <source>
        <dbReference type="ARBA" id="ARBA00031577"/>
    </source>
</evidence>
<dbReference type="InterPro" id="IPR001041">
    <property type="entry name" value="2Fe-2S_ferredoxin-type"/>
</dbReference>
<dbReference type="FunFam" id="3.10.20.740:FF:000004">
    <property type="entry name" value="NADH-quinone oxidoreductase"/>
    <property type="match status" value="1"/>
</dbReference>
<dbReference type="SUPFAM" id="SSF54292">
    <property type="entry name" value="2Fe-2S ferredoxin-like"/>
    <property type="match status" value="1"/>
</dbReference>
<dbReference type="GO" id="GO:0046872">
    <property type="term" value="F:metal ion binding"/>
    <property type="evidence" value="ECO:0007669"/>
    <property type="project" value="UniProtKB-KW"/>
</dbReference>
<dbReference type="InterPro" id="IPR041925">
    <property type="entry name" value="CT_Formate-Dh_H"/>
</dbReference>
<dbReference type="PANTHER" id="PTHR43105">
    <property type="entry name" value="RESPIRATORY NITRATE REDUCTASE"/>
    <property type="match status" value="1"/>
</dbReference>
<dbReference type="RefSeq" id="WP_116632208.1">
    <property type="nucleotide sequence ID" value="NZ_QENU01000012.1"/>
</dbReference>
<dbReference type="PANTHER" id="PTHR43105:SF14">
    <property type="entry name" value="FORMATE DEHYDROGENASE H"/>
    <property type="match status" value="1"/>
</dbReference>
<evidence type="ECO:0000256" key="17">
    <source>
        <dbReference type="ARBA" id="ARBA00023136"/>
    </source>
</evidence>
<dbReference type="InterPro" id="IPR000283">
    <property type="entry name" value="NADH_UbQ_OxRdtase_75kDa_su_CS"/>
</dbReference>
<keyword evidence="15" id="KW-0411">Iron-sulfur</keyword>
<dbReference type="InterPro" id="IPR009010">
    <property type="entry name" value="Asp_de-COase-like_dom_sf"/>
</dbReference>
<evidence type="ECO:0000259" key="23">
    <source>
        <dbReference type="PROSITE" id="PS51379"/>
    </source>
</evidence>
<evidence type="ECO:0000313" key="26">
    <source>
        <dbReference type="EMBL" id="PVX32655.1"/>
    </source>
</evidence>
<keyword evidence="9" id="KW-0001">2Fe-2S</keyword>
<evidence type="ECO:0000256" key="15">
    <source>
        <dbReference type="ARBA" id="ARBA00023014"/>
    </source>
</evidence>
<dbReference type="InterPro" id="IPR027467">
    <property type="entry name" value="MopterinOxRdtase_cofactor_BS"/>
</dbReference>
<evidence type="ECO:0000256" key="14">
    <source>
        <dbReference type="ARBA" id="ARBA00023004"/>
    </source>
</evidence>
<evidence type="ECO:0000259" key="22">
    <source>
        <dbReference type="PROSITE" id="PS51085"/>
    </source>
</evidence>
<dbReference type="PROSITE" id="PS51839">
    <property type="entry name" value="4FE4S_HC3"/>
    <property type="match status" value="1"/>
</dbReference>
<evidence type="ECO:0000256" key="2">
    <source>
        <dbReference type="ARBA" id="ARBA00001966"/>
    </source>
</evidence>
<keyword evidence="13" id="KW-0560">Oxidoreductase</keyword>
<evidence type="ECO:0000256" key="18">
    <source>
        <dbReference type="ARBA" id="ARBA00026021"/>
    </source>
</evidence>
<dbReference type="Gene3D" id="3.10.20.740">
    <property type="match status" value="1"/>
</dbReference>
<dbReference type="InterPro" id="IPR006657">
    <property type="entry name" value="MoPterin_dinucl-bd_dom"/>
</dbReference>
<dbReference type="SUPFAM" id="SSF53706">
    <property type="entry name" value="Formate dehydrogenase/DMSO reductase, domains 1-3"/>
    <property type="match status" value="1"/>
</dbReference>
<evidence type="ECO:0000256" key="21">
    <source>
        <dbReference type="ARBA" id="ARBA00034078"/>
    </source>
</evidence>
<protein>
    <recommendedName>
        <fullName evidence="6">NADH-quinone oxidoreductase subunit G</fullName>
    </recommendedName>
    <alternativeName>
        <fullName evidence="19">NADH dehydrogenase I subunit G</fullName>
    </alternativeName>
    <alternativeName>
        <fullName evidence="20">NDH-1 subunit G</fullName>
    </alternativeName>
</protein>
<dbReference type="InterPro" id="IPR050123">
    <property type="entry name" value="Prok_molybdopt-oxidoreductase"/>
</dbReference>
<evidence type="ECO:0000256" key="8">
    <source>
        <dbReference type="ARBA" id="ARBA00022505"/>
    </source>
</evidence>
<dbReference type="GO" id="GO:0051539">
    <property type="term" value="F:4 iron, 4 sulfur cluster binding"/>
    <property type="evidence" value="ECO:0007669"/>
    <property type="project" value="UniProtKB-KW"/>
</dbReference>
<dbReference type="InterPro" id="IPR019574">
    <property type="entry name" value="NADH_UbQ_OxRdtase_Gsu_4Fe4S-bd"/>
</dbReference>
<dbReference type="EMBL" id="QENU01000012">
    <property type="protein sequence ID" value="PVX32655.1"/>
    <property type="molecule type" value="Genomic_DNA"/>
</dbReference>
<comment type="similarity">
    <text evidence="5">In the C-terminal section; belongs to the prokaryotic molybdopterin-containing oxidoreductase family.</text>
</comment>
<keyword evidence="14" id="KW-0408">Iron</keyword>
<dbReference type="InterPro" id="IPR006656">
    <property type="entry name" value="Mopterin_OxRdtase"/>
</dbReference>
<evidence type="ECO:0000256" key="1">
    <source>
        <dbReference type="ARBA" id="ARBA00001942"/>
    </source>
</evidence>
<dbReference type="GO" id="GO:0042773">
    <property type="term" value="P:ATP synthesis coupled electron transport"/>
    <property type="evidence" value="ECO:0007669"/>
    <property type="project" value="InterPro"/>
</dbReference>
<dbReference type="PROSITE" id="PS00641">
    <property type="entry name" value="COMPLEX1_75K_1"/>
    <property type="match status" value="1"/>
</dbReference>
<evidence type="ECO:0000256" key="16">
    <source>
        <dbReference type="ARBA" id="ARBA00023027"/>
    </source>
</evidence>
<dbReference type="CDD" id="cd00207">
    <property type="entry name" value="fer2"/>
    <property type="match status" value="1"/>
</dbReference>
<dbReference type="PROSITE" id="PS00551">
    <property type="entry name" value="MOLYBDOPTERIN_PROK_1"/>
    <property type="match status" value="1"/>
</dbReference>
<dbReference type="NCBIfam" id="TIGR01591">
    <property type="entry name" value="Fdh-alpha"/>
    <property type="match status" value="1"/>
</dbReference>
<keyword evidence="16" id="KW-0520">NAD</keyword>
<keyword evidence="7" id="KW-0004">4Fe-4S</keyword>
<evidence type="ECO:0000256" key="9">
    <source>
        <dbReference type="ARBA" id="ARBA00022714"/>
    </source>
</evidence>
<feature type="domain" description="4Fe-4S Mo/W bis-MGD-type" evidence="24">
    <location>
        <begin position="220"/>
        <end position="275"/>
    </location>
</feature>
<evidence type="ECO:0000256" key="5">
    <source>
        <dbReference type="ARBA" id="ARBA00007023"/>
    </source>
</evidence>
<name>A0A2U0SMS3_9PAST</name>
<dbReference type="PROSITE" id="PS51669">
    <property type="entry name" value="4FE4S_MOW_BIS_MGD"/>
    <property type="match status" value="1"/>
</dbReference>
<feature type="domain" description="2Fe-2S ferredoxin-type" evidence="22">
    <location>
        <begin position="1"/>
        <end position="78"/>
    </location>
</feature>
<dbReference type="OrthoDB" id="9810782at2"/>
<reference evidence="26 27" key="1">
    <citation type="submission" date="2018-05" db="EMBL/GenBank/DDBJ databases">
        <title>Genomic Encyclopedia of Type Strains, Phase IV (KMG-IV): sequencing the most valuable type-strain genomes for metagenomic binning, comparative biology and taxonomic classification.</title>
        <authorList>
            <person name="Goeker M."/>
        </authorList>
    </citation>
    <scope>NUCLEOTIDE SEQUENCE [LARGE SCALE GENOMIC DNA]</scope>
    <source>
        <strain evidence="26 27">DSM 22999</strain>
    </source>
</reference>
<feature type="domain" description="4Fe-4S His(Cys)3-ligated-type" evidence="25">
    <location>
        <begin position="78"/>
        <end position="117"/>
    </location>
</feature>
<comment type="subunit">
    <text evidence="18">Composed of 13 different subunits. Subunits NuoCD, E, F, and G constitute the peripheral sector of the complex.</text>
</comment>
<dbReference type="GO" id="GO:0008863">
    <property type="term" value="F:formate dehydrogenase (NAD+) activity"/>
    <property type="evidence" value="ECO:0007669"/>
    <property type="project" value="InterPro"/>
</dbReference>
<dbReference type="PROSITE" id="PS00198">
    <property type="entry name" value="4FE4S_FER_1"/>
    <property type="match status" value="1"/>
</dbReference>
<evidence type="ECO:0000256" key="12">
    <source>
        <dbReference type="ARBA" id="ARBA00022967"/>
    </source>
</evidence>
<dbReference type="Pfam" id="PF10588">
    <property type="entry name" value="NADH-G_4Fe-4S_3"/>
    <property type="match status" value="1"/>
</dbReference>
<dbReference type="SUPFAM" id="SSF54862">
    <property type="entry name" value="4Fe-4S ferredoxins"/>
    <property type="match status" value="1"/>
</dbReference>
<gene>
    <name evidence="26" type="ORF">C8D76_11216</name>
</gene>
<evidence type="ECO:0000313" key="27">
    <source>
        <dbReference type="Proteomes" id="UP000245909"/>
    </source>
</evidence>
<proteinExistence type="inferred from homology"/>
<feature type="domain" description="4Fe-4S ferredoxin-type" evidence="23">
    <location>
        <begin position="140"/>
        <end position="173"/>
    </location>
</feature>
<dbReference type="Gene3D" id="3.40.228.10">
    <property type="entry name" value="Dimethylsulfoxide Reductase, domain 2"/>
    <property type="match status" value="1"/>
</dbReference>
<dbReference type="Pfam" id="PF13510">
    <property type="entry name" value="Fer2_4"/>
    <property type="match status" value="1"/>
</dbReference>
<evidence type="ECO:0000256" key="10">
    <source>
        <dbReference type="ARBA" id="ARBA00022723"/>
    </source>
</evidence>
<evidence type="ECO:0000259" key="25">
    <source>
        <dbReference type="PROSITE" id="PS51839"/>
    </source>
</evidence>
<dbReference type="Gene3D" id="2.20.25.90">
    <property type="entry name" value="ADC-like domains"/>
    <property type="match status" value="1"/>
</dbReference>
<feature type="domain" description="4Fe-4S ferredoxin-type" evidence="23">
    <location>
        <begin position="183"/>
        <end position="212"/>
    </location>
</feature>
<comment type="cofactor">
    <cofactor evidence="2">
        <name>[4Fe-4S] cluster</name>
        <dbReference type="ChEBI" id="CHEBI:49883"/>
    </cofactor>
</comment>
<dbReference type="GO" id="GO:0015942">
    <property type="term" value="P:formate metabolic process"/>
    <property type="evidence" value="ECO:0007669"/>
    <property type="project" value="InterPro"/>
</dbReference>
<evidence type="ECO:0000259" key="24">
    <source>
        <dbReference type="PROSITE" id="PS51669"/>
    </source>
</evidence>
<dbReference type="GO" id="GO:0043546">
    <property type="term" value="F:molybdopterin cofactor binding"/>
    <property type="evidence" value="ECO:0007669"/>
    <property type="project" value="InterPro"/>
</dbReference>
<dbReference type="FunFam" id="3.30.70.20:FF:000035">
    <property type="entry name" value="Iron hydrogenase 1"/>
    <property type="match status" value="1"/>
</dbReference>
<dbReference type="GO" id="GO:0051537">
    <property type="term" value="F:2 iron, 2 sulfur cluster binding"/>
    <property type="evidence" value="ECO:0007669"/>
    <property type="project" value="UniProtKB-KW"/>
</dbReference>
<dbReference type="InterPro" id="IPR017900">
    <property type="entry name" value="4Fe4S_Fe_S_CS"/>
</dbReference>
<dbReference type="Gene3D" id="3.30.70.20">
    <property type="match status" value="1"/>
</dbReference>
<dbReference type="Pfam" id="PF22117">
    <property type="entry name" value="Fer4_Nqo3"/>
    <property type="match status" value="1"/>
</dbReference>
<dbReference type="InterPro" id="IPR036010">
    <property type="entry name" value="2Fe-2S_ferredoxin-like_sf"/>
</dbReference>
<dbReference type="CDD" id="cd02790">
    <property type="entry name" value="MopB_CT_Formate-Dh_H"/>
    <property type="match status" value="1"/>
</dbReference>
<sequence>MINVKIDGINVQVEEGTTILEAAKSVGVDIPTLCYLKNVSDIGSCRLCVVEIDGYDKLPTSCNTLAQDGMVIKTKTNRVVKSRRMALDLILSHHNLICFSCPSNGACELQNVAHQCGISESTFPNFRLPGIEVPHVEDHPFLGYRPDLCIHCQRCISTCTNVSGCDAIKLTSRGIFRSIETPFGINWKETECESCGNCAEACPTGAIYKKEAKSYRTWEISRVRTTCPHCAVGCQYDLLVKDNKLVGAEAVDGPSNGGRLCVKGRFGSYKFVHSGDRLTDPLIKDRATGKFRKASWDEALDLVASKFMALKRQHGADSLAGFACSRSPNEDIYMVQKMVRTCFGTNNTDNCARVCHSASVEGLAKTLGSGAMTNPIYDITHDVDAILLVGSNPEEAHPVVGMQIREAVRNGAKLIVVDPRDIGLTKQADLHLKLRPGTNIAFANGMCHVIIKEGLLDEKYIAEHTEGFKELKKIVKDYTPEKVAKICNIDPDDLRAAARIYATAKKAPIIYCLGVTEHSTGTEGVMSMSNMALLVGKLGRSGCGVNPLRGQNNVQGACDMGASPNQYPGYQSVLDPEVRSKFEKAWGVSLPAHLGTHATDIFPKAIKGEVKGLYIYGEDPVVTDPDTHHVIKALKSLYFLVVQELFMTETALLADVVLPGRSYAEKDGTFTNTERRVQRVRKAVTIPGNTRLDTDIICELMRRMGYNQPTLTASEIFDEMASLTPSYRGMSYTRLESEPTQSLQWPCTDKYHPGTPIMHMGKPVRGLAWFYPTEYQEAQELPDKEYPLMLSTGRILYHYNTAVMTSRTEGLMEIAGHSFIEINSADAQRLEIEDGERVRVTSRRGTITSEARVSDKTNKGECWMPFHFADGNANYLTNAALDKYARIPEYKVCACRVEKLPKEEAFNGRGKAITQQAIAKQWRKKMDRTISKILG</sequence>
<dbReference type="Pfam" id="PF01568">
    <property type="entry name" value="Molydop_binding"/>
    <property type="match status" value="1"/>
</dbReference>
<keyword evidence="12" id="KW-1278">Translocase</keyword>
<comment type="caution">
    <text evidence="26">The sequence shown here is derived from an EMBL/GenBank/DDBJ whole genome shotgun (WGS) entry which is preliminary data.</text>
</comment>
<evidence type="ECO:0000256" key="11">
    <source>
        <dbReference type="ARBA" id="ARBA00022737"/>
    </source>
</evidence>
<dbReference type="PROSITE" id="PS51085">
    <property type="entry name" value="2FE2S_FER_2"/>
    <property type="match status" value="1"/>
</dbReference>
<dbReference type="SMART" id="SM00926">
    <property type="entry name" value="Molybdop_Fe4S4"/>
    <property type="match status" value="1"/>
</dbReference>
<dbReference type="InterPro" id="IPR006478">
    <property type="entry name" value="Formate_DH_asu"/>
</dbReference>
<keyword evidence="27" id="KW-1185">Reference proteome</keyword>
<accession>A0A2U0SMS3</accession>
<dbReference type="SUPFAM" id="SSF50692">
    <property type="entry name" value="ADC-like"/>
    <property type="match status" value="1"/>
</dbReference>
<evidence type="ECO:0000256" key="7">
    <source>
        <dbReference type="ARBA" id="ARBA00022485"/>
    </source>
</evidence>
<dbReference type="InterPro" id="IPR017896">
    <property type="entry name" value="4Fe4S_Fe-S-bd"/>
</dbReference>
<dbReference type="PROSITE" id="PS51379">
    <property type="entry name" value="4FE4S_FER_2"/>
    <property type="match status" value="2"/>
</dbReference>
<dbReference type="GO" id="GO:0016020">
    <property type="term" value="C:membrane"/>
    <property type="evidence" value="ECO:0007669"/>
    <property type="project" value="UniProtKB-SubCell"/>
</dbReference>
<comment type="similarity">
    <text evidence="4">Belongs to the complex I 75 kDa subunit family.</text>
</comment>
<dbReference type="InterPro" id="IPR054351">
    <property type="entry name" value="NADH_UbQ_OxRdtase_ferredoxin"/>
</dbReference>
<organism evidence="26 27">
    <name type="scientific">Alitibacter langaaensis DSM 22999</name>
    <dbReference type="NCBI Taxonomy" id="1122935"/>
    <lineage>
        <taxon>Bacteria</taxon>
        <taxon>Pseudomonadati</taxon>
        <taxon>Pseudomonadota</taxon>
        <taxon>Gammaproteobacteria</taxon>
        <taxon>Pasteurellales</taxon>
        <taxon>Pasteurellaceae</taxon>
        <taxon>Alitibacter</taxon>
    </lineage>
</organism>
<evidence type="ECO:0000256" key="4">
    <source>
        <dbReference type="ARBA" id="ARBA00005404"/>
    </source>
</evidence>
<dbReference type="SMART" id="SM00929">
    <property type="entry name" value="NADH-G_4Fe-4S_3"/>
    <property type="match status" value="1"/>
</dbReference>
<keyword evidence="17" id="KW-0472">Membrane</keyword>
<dbReference type="PIRSF" id="PIRSF036643">
    <property type="entry name" value="FDH_alpha"/>
    <property type="match status" value="1"/>
</dbReference>
<dbReference type="Pfam" id="PF04879">
    <property type="entry name" value="Molybdop_Fe4S4"/>
    <property type="match status" value="1"/>
</dbReference>
<dbReference type="GO" id="GO:0003954">
    <property type="term" value="F:NADH dehydrogenase activity"/>
    <property type="evidence" value="ECO:0007669"/>
    <property type="project" value="TreeGrafter"/>
</dbReference>
<evidence type="ECO:0000256" key="6">
    <source>
        <dbReference type="ARBA" id="ARBA00019902"/>
    </source>
</evidence>
<keyword evidence="10" id="KW-0479">Metal-binding</keyword>
<dbReference type="Pfam" id="PF00384">
    <property type="entry name" value="Molybdopterin"/>
    <property type="match status" value="1"/>
</dbReference>
<dbReference type="GO" id="GO:0008137">
    <property type="term" value="F:NADH dehydrogenase (ubiquinone) activity"/>
    <property type="evidence" value="ECO:0007669"/>
    <property type="project" value="InterPro"/>
</dbReference>
<dbReference type="InterPro" id="IPR006963">
    <property type="entry name" value="Mopterin_OxRdtase_4Fe-4S_dom"/>
</dbReference>
<evidence type="ECO:0000256" key="13">
    <source>
        <dbReference type="ARBA" id="ARBA00023002"/>
    </source>
</evidence>
<dbReference type="FunFam" id="3.40.228.10:FF:000002">
    <property type="entry name" value="Formate dehydrogenase subunit alpha"/>
    <property type="match status" value="1"/>
</dbReference>
<keyword evidence="8" id="KW-0500">Molybdenum</keyword>
<dbReference type="CDD" id="cd02753">
    <property type="entry name" value="MopB_Formate-Dh-H"/>
    <property type="match status" value="1"/>
</dbReference>
<dbReference type="Gene3D" id="2.40.40.20">
    <property type="match status" value="1"/>
</dbReference>
<comment type="cofactor">
    <cofactor evidence="21">
        <name>[2Fe-2S] cluster</name>
        <dbReference type="ChEBI" id="CHEBI:190135"/>
    </cofactor>
</comment>
<keyword evidence="11" id="KW-0677">Repeat</keyword>
<comment type="subcellular location">
    <subcellularLocation>
        <location evidence="3">Membrane</location>
    </subcellularLocation>
</comment>
<evidence type="ECO:0000256" key="20">
    <source>
        <dbReference type="ARBA" id="ARBA00032783"/>
    </source>
</evidence>
<dbReference type="InterPro" id="IPR041924">
    <property type="entry name" value="Formate_Dh-H_N"/>
</dbReference>
<dbReference type="Proteomes" id="UP000245909">
    <property type="component" value="Unassembled WGS sequence"/>
</dbReference>
<dbReference type="AlphaFoldDB" id="A0A2U0SMS3"/>
<dbReference type="GO" id="GO:1990204">
    <property type="term" value="C:oxidoreductase complex"/>
    <property type="evidence" value="ECO:0007669"/>
    <property type="project" value="UniProtKB-ARBA"/>
</dbReference>
<evidence type="ECO:0000256" key="3">
    <source>
        <dbReference type="ARBA" id="ARBA00004370"/>
    </source>
</evidence>